<sequence>MKNFLNYNLANMSYIYSVLVLLSAISSAIGTENKNLSSLDLILLAVIVLLMTIIANIVVTIDFKTAIQYHLANIFAQLGGLILIQVIFTPKPINFRPILGNVVVFLLIYFSVCKIHKNRMEYLAAEINRKLGYKES</sequence>
<dbReference type="KEGG" id="avs:AWM76_02810"/>
<feature type="transmembrane region" description="Helical" evidence="1">
    <location>
        <begin position="12"/>
        <end position="29"/>
    </location>
</feature>
<feature type="transmembrane region" description="Helical" evidence="1">
    <location>
        <begin position="71"/>
        <end position="88"/>
    </location>
</feature>
<reference evidence="2 3" key="1">
    <citation type="journal article" date="2016" name="Genome Announc.">
        <title>Complete Genome Sequences of Aerococcus christensenii CCUG 28831T, Aerococcus sanguinicola CCUG 43001T, Aerococcus urinae CCUG 36881T, Aerococcus urinaeequi CCUG 28094T, Aerococcus urinaehominis CCUG 42038 BT, and Aerococcus viridans CCUG 4311T.</title>
        <authorList>
            <person name="Carkaci D."/>
            <person name="Dargis R."/>
            <person name="Nielsen X.C."/>
            <person name="Skovgaard O."/>
            <person name="Fuursted K."/>
            <person name="Christensen J.J."/>
        </authorList>
    </citation>
    <scope>NUCLEOTIDE SEQUENCE [LARGE SCALE GENOMIC DNA]</scope>
    <source>
        <strain evidence="2 3">CCUG4311</strain>
    </source>
</reference>
<keyword evidence="1" id="KW-1133">Transmembrane helix</keyword>
<dbReference type="GeneID" id="32029840"/>
<dbReference type="RefSeq" id="WP_003140897.1">
    <property type="nucleotide sequence ID" value="NZ_CP014164.1"/>
</dbReference>
<dbReference type="EMBL" id="CP014164">
    <property type="protein sequence ID" value="AMC00565.1"/>
    <property type="molecule type" value="Genomic_DNA"/>
</dbReference>
<keyword evidence="1" id="KW-0472">Membrane</keyword>
<protein>
    <recommendedName>
        <fullName evidence="4">DUF3021 domain-containing protein</fullName>
    </recommendedName>
</protein>
<evidence type="ECO:0000313" key="3">
    <source>
        <dbReference type="Proteomes" id="UP000066986"/>
    </source>
</evidence>
<feature type="transmembrane region" description="Helical" evidence="1">
    <location>
        <begin position="41"/>
        <end position="59"/>
    </location>
</feature>
<evidence type="ECO:0000256" key="1">
    <source>
        <dbReference type="SAM" id="Phobius"/>
    </source>
</evidence>
<name>A0AAU8U7N4_9LACT</name>
<organism evidence="2 3">
    <name type="scientific">Aerococcus viridans</name>
    <dbReference type="NCBI Taxonomy" id="1377"/>
    <lineage>
        <taxon>Bacteria</taxon>
        <taxon>Bacillati</taxon>
        <taxon>Bacillota</taxon>
        <taxon>Bacilli</taxon>
        <taxon>Lactobacillales</taxon>
        <taxon>Aerococcaceae</taxon>
        <taxon>Aerococcus</taxon>
    </lineage>
</organism>
<dbReference type="AlphaFoldDB" id="A0AAU8U7N4"/>
<evidence type="ECO:0000313" key="2">
    <source>
        <dbReference type="EMBL" id="AMC00565.1"/>
    </source>
</evidence>
<feature type="transmembrane region" description="Helical" evidence="1">
    <location>
        <begin position="94"/>
        <end position="112"/>
    </location>
</feature>
<reference evidence="3" key="2">
    <citation type="submission" date="2016-01" db="EMBL/GenBank/DDBJ databases">
        <title>Six Aerococcus type strain genome sequencing and assembly using PacBio and Illumina Hiseq.</title>
        <authorList>
            <person name="Carkaci D."/>
            <person name="Dargis R."/>
            <person name="Nielsen X.C."/>
            <person name="Skovgaard O."/>
            <person name="Fuursted K."/>
            <person name="Christensen J.J."/>
        </authorList>
    </citation>
    <scope>NUCLEOTIDE SEQUENCE [LARGE SCALE GENOMIC DNA]</scope>
    <source>
        <strain evidence="3">CCUG4311</strain>
    </source>
</reference>
<accession>A0AAU8U7N4</accession>
<dbReference type="Proteomes" id="UP000066986">
    <property type="component" value="Chromosome"/>
</dbReference>
<keyword evidence="1" id="KW-0812">Transmembrane</keyword>
<evidence type="ECO:0008006" key="4">
    <source>
        <dbReference type="Google" id="ProtNLM"/>
    </source>
</evidence>
<proteinExistence type="predicted"/>
<gene>
    <name evidence="2" type="ORF">AWM76_02810</name>
</gene>